<sequence length="700" mass="78958">MSANTNILSIINPDRLVGVSVAGDDNAEFLFDAMQGTDGMSTLSDYTVRLLHRSMQVDVRSLLGKSLTLTVDTAAAPRYINGVIASFALVGQEGDVERYFVYEARVVPWFWLATHKKEFRIYQNQSVPETIKQVLSPYGHAFEFDLVESYALRVYCVQYDETDFQFVSRLLEAEGIHYYFRHEQDKHTLVMSDEVQSHKPVDGYEHVPYFTEDKLTLPQQDYMTHVAVFQDLRPGQYTTNDYNFTTPRADLAARQQIKLEHEHNQAEVYEWPGNYGDDPLGERYARQRMQEQHHVRDTRTLRSTARGVATGSLFNLVRCPRSEENREYLVLGTRYDLKENNYHSVSSPEEAKQNGRRCVFDLTVQCTTLPFRPPRTTRKPRTLGPQTAVVVGPEGKEIWTNEYGQVKVHFHWDRYDKKDENSSCWIRVSSSWASGNFGAIQVPRIGDEVIVDFLNGDPDAPIITGRVYNAANMPPWSLPENETQMGIYSRSTPDGNYHTANAIRFEDKMGQEQVWIHAERNQDIEVERDESHWVGHDRKKEIGNDQSERVGSNNKVSVGMTNSRSVGVASTEQVGVFKSTFVGVDQLVVVGGNKQEMVGNSLNYLAGENIAIEAGKTFEIKAGEKFRIKVGDTRLEMDKSGMVVITSPQTTIVKGGDAQFTIGPGTILHSPDLVKGKAAVPPSQCLQAMAAQRSPFVKVG</sequence>
<dbReference type="Pfam" id="PF04717">
    <property type="entry name" value="Phage_base_V"/>
    <property type="match status" value="1"/>
</dbReference>
<dbReference type="InterPro" id="IPR006531">
    <property type="entry name" value="Gp5/Vgr_OB"/>
</dbReference>
<dbReference type="Gene3D" id="4.10.220.110">
    <property type="match status" value="1"/>
</dbReference>
<dbReference type="RefSeq" id="WP_025374145.1">
    <property type="nucleotide sequence ID" value="NZ_CP003915.1"/>
</dbReference>
<evidence type="ECO:0000259" key="4">
    <source>
        <dbReference type="Pfam" id="PF04717"/>
    </source>
</evidence>
<dbReference type="InterPro" id="IPR006533">
    <property type="entry name" value="T6SS_Vgr_RhsGE"/>
</dbReference>
<dbReference type="Gene3D" id="2.40.50.230">
    <property type="entry name" value="Gp5 N-terminal domain"/>
    <property type="match status" value="1"/>
</dbReference>
<dbReference type="InterPro" id="IPR037026">
    <property type="entry name" value="Vgr_OB-fold_dom_sf"/>
</dbReference>
<dbReference type="SUPFAM" id="SSF69349">
    <property type="entry name" value="Phage fibre proteins"/>
    <property type="match status" value="1"/>
</dbReference>
<dbReference type="PANTHER" id="PTHR32305">
    <property type="match status" value="1"/>
</dbReference>
<dbReference type="KEGG" id="amim:MIM_c33990"/>
<organism evidence="6 7">
    <name type="scientific">Advenella mimigardefordensis (strain DSM 17166 / LMG 22922 / DPN7)</name>
    <dbReference type="NCBI Taxonomy" id="1247726"/>
    <lineage>
        <taxon>Bacteria</taxon>
        <taxon>Pseudomonadati</taxon>
        <taxon>Pseudomonadota</taxon>
        <taxon>Betaproteobacteria</taxon>
        <taxon>Burkholderiales</taxon>
        <taxon>Alcaligenaceae</taxon>
    </lineage>
</organism>
<evidence type="ECO:0000313" key="6">
    <source>
        <dbReference type="EMBL" id="AHG65460.1"/>
    </source>
</evidence>
<accession>W0PIU2</accession>
<name>W0PIU2_ADVMD</name>
<dbReference type="Pfam" id="PF22178">
    <property type="entry name" value="Gp5_trimer_C"/>
    <property type="match status" value="1"/>
</dbReference>
<comment type="similarity">
    <text evidence="2">Belongs to the VgrG protein family.</text>
</comment>
<dbReference type="Proteomes" id="UP000019095">
    <property type="component" value="Chromosome"/>
</dbReference>
<dbReference type="SUPFAM" id="SSF69279">
    <property type="entry name" value="Phage tail proteins"/>
    <property type="match status" value="2"/>
</dbReference>
<proteinExistence type="inferred from homology"/>
<feature type="domain" description="Gp5/Type VI secretion system Vgr C-terminal trimerisation" evidence="5">
    <location>
        <begin position="485"/>
        <end position="597"/>
    </location>
</feature>
<dbReference type="InterPro" id="IPR050708">
    <property type="entry name" value="T6SS_VgrG/RHS"/>
</dbReference>
<reference evidence="6 7" key="1">
    <citation type="journal article" date="2014" name="Microbiology">
        <title>Unravelling the complete genome sequence of Advenella mimigardefordensis strain DPN7T and novel insights in the catabolism of the xenobiotic polythioester precursor 3,3'-dithiodipropionate.</title>
        <authorList>
            <person name="Wubbeler J.H."/>
            <person name="Hiessl S."/>
            <person name="Schuldes J."/>
            <person name="Thurmer A."/>
            <person name="Daniel R."/>
            <person name="Steinbuchel A."/>
        </authorList>
    </citation>
    <scope>NUCLEOTIDE SEQUENCE [LARGE SCALE GENOMIC DNA]</scope>
    <source>
        <strain evidence="7">DSM 17166 / LMG 22922 / DPN7</strain>
    </source>
</reference>
<comment type="subcellular location">
    <subcellularLocation>
        <location evidence="1">Secreted</location>
    </subcellularLocation>
</comment>
<dbReference type="GO" id="GO:0005576">
    <property type="term" value="C:extracellular region"/>
    <property type="evidence" value="ECO:0007669"/>
    <property type="project" value="UniProtKB-SubCell"/>
</dbReference>
<dbReference type="InterPro" id="IPR017847">
    <property type="entry name" value="T6SS_RhsGE_Vgr_subset"/>
</dbReference>
<evidence type="ECO:0000259" key="5">
    <source>
        <dbReference type="Pfam" id="PF22178"/>
    </source>
</evidence>
<dbReference type="HOGENOM" id="CLU_004121_3_0_4"/>
<dbReference type="NCBIfam" id="TIGR01646">
    <property type="entry name" value="vgr_GE"/>
    <property type="match status" value="1"/>
</dbReference>
<dbReference type="eggNOG" id="COG3501">
    <property type="taxonomic scope" value="Bacteria"/>
</dbReference>
<evidence type="ECO:0000256" key="3">
    <source>
        <dbReference type="ARBA" id="ARBA00022525"/>
    </source>
</evidence>
<dbReference type="AlphaFoldDB" id="W0PIU2"/>
<dbReference type="OrthoDB" id="1907165at2"/>
<evidence type="ECO:0000256" key="2">
    <source>
        <dbReference type="ARBA" id="ARBA00005558"/>
    </source>
</evidence>
<keyword evidence="7" id="KW-1185">Reference proteome</keyword>
<protein>
    <submittedName>
        <fullName evidence="6">Putative type VI secretion system Rhs element Vgr protein</fullName>
    </submittedName>
</protein>
<keyword evidence="3" id="KW-0964">Secreted</keyword>
<dbReference type="SUPFAM" id="SSF69255">
    <property type="entry name" value="gp5 N-terminal domain-like"/>
    <property type="match status" value="1"/>
</dbReference>
<dbReference type="NCBIfam" id="TIGR03361">
    <property type="entry name" value="VI_Rhs_Vgr"/>
    <property type="match status" value="1"/>
</dbReference>
<dbReference type="Pfam" id="PF05954">
    <property type="entry name" value="Phage_GPD"/>
    <property type="match status" value="1"/>
</dbReference>
<dbReference type="InterPro" id="IPR054030">
    <property type="entry name" value="Gp5_Vgr_C"/>
</dbReference>
<dbReference type="EMBL" id="CP003915">
    <property type="protein sequence ID" value="AHG65460.1"/>
    <property type="molecule type" value="Genomic_DNA"/>
</dbReference>
<evidence type="ECO:0000256" key="1">
    <source>
        <dbReference type="ARBA" id="ARBA00004613"/>
    </source>
</evidence>
<dbReference type="Gene3D" id="2.30.110.50">
    <property type="match status" value="1"/>
</dbReference>
<dbReference type="STRING" id="1247726.MIM_c33990"/>
<evidence type="ECO:0000313" key="7">
    <source>
        <dbReference type="Proteomes" id="UP000019095"/>
    </source>
</evidence>
<gene>
    <name evidence="6" type="ORF">MIM_c33990</name>
</gene>
<feature type="domain" description="Gp5/Type VI secretion system Vgr protein OB-fold" evidence="4">
    <location>
        <begin position="404"/>
        <end position="468"/>
    </location>
</feature>
<dbReference type="Gene3D" id="3.55.50.10">
    <property type="entry name" value="Baseplate protein-like domains"/>
    <property type="match status" value="1"/>
</dbReference>
<dbReference type="PANTHER" id="PTHR32305:SF15">
    <property type="entry name" value="PROTEIN RHSA-RELATED"/>
    <property type="match status" value="1"/>
</dbReference>
<dbReference type="PATRIC" id="fig|1247726.3.peg.3761"/>